<dbReference type="RefSeq" id="WP_051589521.1">
    <property type="nucleotide sequence ID" value="NZ_CP007514.1"/>
</dbReference>
<feature type="binding site" evidence="18">
    <location>
        <position position="265"/>
    </location>
    <ligand>
        <name>Zn(2+)</name>
        <dbReference type="ChEBI" id="CHEBI:29105"/>
    </ligand>
</feature>
<feature type="domain" description="3-dehydroquinate synthase N-terminal" evidence="19">
    <location>
        <begin position="70"/>
        <end position="182"/>
    </location>
</feature>
<dbReference type="OrthoDB" id="9806583at2"/>
<evidence type="ECO:0000256" key="14">
    <source>
        <dbReference type="ARBA" id="ARBA00023027"/>
    </source>
</evidence>
<dbReference type="CDD" id="cd08195">
    <property type="entry name" value="DHQS"/>
    <property type="match status" value="1"/>
</dbReference>
<feature type="binding site" evidence="18">
    <location>
        <position position="145"/>
    </location>
    <ligand>
        <name>NAD(+)</name>
        <dbReference type="ChEBI" id="CHEBI:57540"/>
    </ligand>
</feature>
<dbReference type="PIRSF" id="PIRSF001455">
    <property type="entry name" value="DHQ_synth"/>
    <property type="match status" value="1"/>
</dbReference>
<evidence type="ECO:0000259" key="19">
    <source>
        <dbReference type="Pfam" id="PF01761"/>
    </source>
</evidence>
<dbReference type="PANTHER" id="PTHR43622">
    <property type="entry name" value="3-DEHYDROQUINATE SYNTHASE"/>
    <property type="match status" value="1"/>
</dbReference>
<dbReference type="SUPFAM" id="SSF56796">
    <property type="entry name" value="Dehydroquinate synthase-like"/>
    <property type="match status" value="1"/>
</dbReference>
<keyword evidence="15 18" id="KW-0057">Aromatic amino acid biosynthesis</keyword>
<evidence type="ECO:0000256" key="16">
    <source>
        <dbReference type="ARBA" id="ARBA00023239"/>
    </source>
</evidence>
<evidence type="ECO:0000256" key="4">
    <source>
        <dbReference type="ARBA" id="ARBA00004496"/>
    </source>
</evidence>
<evidence type="ECO:0000256" key="6">
    <source>
        <dbReference type="ARBA" id="ARBA00005412"/>
    </source>
</evidence>
<dbReference type="InterPro" id="IPR016037">
    <property type="entry name" value="DHQ_synth_AroB"/>
</dbReference>
<evidence type="ECO:0000256" key="13">
    <source>
        <dbReference type="ARBA" id="ARBA00022833"/>
    </source>
</evidence>
<keyword evidence="10 18" id="KW-0028">Amino-acid biosynthesis</keyword>
<evidence type="ECO:0000313" key="22">
    <source>
        <dbReference type="EMBL" id="MDX5894156.1"/>
    </source>
</evidence>
<keyword evidence="12 18" id="KW-0547">Nucleotide-binding</keyword>
<dbReference type="InterPro" id="IPR030960">
    <property type="entry name" value="DHQS/DOIS_N"/>
</dbReference>
<keyword evidence="9 18" id="KW-0963">Cytoplasm</keyword>
<evidence type="ECO:0000256" key="2">
    <source>
        <dbReference type="ARBA" id="ARBA00001911"/>
    </source>
</evidence>
<dbReference type="InterPro" id="IPR030963">
    <property type="entry name" value="DHQ_synth_fam"/>
</dbReference>
<evidence type="ECO:0000256" key="9">
    <source>
        <dbReference type="ARBA" id="ARBA00022490"/>
    </source>
</evidence>
<proteinExistence type="inferred from homology"/>
<keyword evidence="11 18" id="KW-0479">Metal-binding</keyword>
<dbReference type="GO" id="GO:0000166">
    <property type="term" value="F:nucleotide binding"/>
    <property type="evidence" value="ECO:0007669"/>
    <property type="project" value="UniProtKB-KW"/>
</dbReference>
<dbReference type="GO" id="GO:0009423">
    <property type="term" value="P:chorismate biosynthetic process"/>
    <property type="evidence" value="ECO:0007669"/>
    <property type="project" value="UniProtKB-UniRule"/>
</dbReference>
<comment type="cofactor">
    <cofactor evidence="2 18">
        <name>NAD(+)</name>
        <dbReference type="ChEBI" id="CHEBI:57540"/>
    </cofactor>
</comment>
<comment type="similarity">
    <text evidence="6 18">Belongs to the sugar phosphate cyclases superfamily. Dehydroquinate synthase family.</text>
</comment>
<evidence type="ECO:0000256" key="8">
    <source>
        <dbReference type="ARBA" id="ARBA00017684"/>
    </source>
</evidence>
<sequence>MAEGLARIPVAVEPAYGVVVGARLDLGATVREAVPPGPCVLVTDSNVGPLHGRSVRERLEAAGFEVLETVEVPAGEASKSLAEHERLVRRLARASLGRDGTLFALGGGVVGDLAGFAAASYMRGIRLVMLPTTLLASVDSSVGGKVGVDLPEGKNLVGAFHQPALVVADTDFLASLPPREVSNGLAEVVKMGLLAGGDFFRDLALIPEARAGEPEALIALTGHSVRYKASVVAADEREGGLRAVLNYGHTLGHALEAASGYGLAHGEAVAVGMCFAARLSERRFGAELLTLHRELLQKAGLPVEVPELGEEGLRDVLGALGRDKKRRAADGAGEHRFILLRAVGEPEWGVPVSEREVVEVLEGA</sequence>
<comment type="catalytic activity">
    <reaction evidence="1 18">
        <text>7-phospho-2-dehydro-3-deoxy-D-arabino-heptonate = 3-dehydroquinate + phosphate</text>
        <dbReference type="Rhea" id="RHEA:21968"/>
        <dbReference type="ChEBI" id="CHEBI:32364"/>
        <dbReference type="ChEBI" id="CHEBI:43474"/>
        <dbReference type="ChEBI" id="CHEBI:58394"/>
        <dbReference type="EC" id="4.2.3.4"/>
    </reaction>
</comment>
<keyword evidence="23" id="KW-1185">Reference proteome</keyword>
<accession>A0A023X3W9</accession>
<dbReference type="FunFam" id="3.40.50.1970:FF:000007">
    <property type="entry name" value="Pentafunctional AROM polypeptide"/>
    <property type="match status" value="1"/>
</dbReference>
<dbReference type="UniPathway" id="UPA00053">
    <property type="reaction ID" value="UER00085"/>
</dbReference>
<dbReference type="InterPro" id="IPR050071">
    <property type="entry name" value="Dehydroquinate_synthase"/>
</dbReference>
<feature type="binding site" evidence="18">
    <location>
        <begin position="132"/>
        <end position="133"/>
    </location>
    <ligand>
        <name>NAD(+)</name>
        <dbReference type="ChEBI" id="CHEBI:57540"/>
    </ligand>
</feature>
<comment type="cofactor">
    <cofactor evidence="18">
        <name>Co(2+)</name>
        <dbReference type="ChEBI" id="CHEBI:48828"/>
    </cofactor>
    <cofactor evidence="18">
        <name>Zn(2+)</name>
        <dbReference type="ChEBI" id="CHEBI:29105"/>
    </cofactor>
    <text evidence="18">Binds 1 divalent metal cation per subunit. Can use either Co(2+) or Zn(2+).</text>
</comment>
<evidence type="ECO:0000256" key="5">
    <source>
        <dbReference type="ARBA" id="ARBA00004661"/>
    </source>
</evidence>
<dbReference type="AlphaFoldDB" id="A0A023X3W9"/>
<evidence type="ECO:0000256" key="1">
    <source>
        <dbReference type="ARBA" id="ARBA00001393"/>
    </source>
</evidence>
<evidence type="ECO:0000256" key="11">
    <source>
        <dbReference type="ARBA" id="ARBA00022723"/>
    </source>
</evidence>
<dbReference type="Gene3D" id="3.40.50.1970">
    <property type="match status" value="1"/>
</dbReference>
<dbReference type="EMBL" id="CP007514">
    <property type="protein sequence ID" value="AHY46749.1"/>
    <property type="molecule type" value="Genomic_DNA"/>
</dbReference>
<dbReference type="EMBL" id="JAWXXX010000001">
    <property type="protein sequence ID" value="MDX5894156.1"/>
    <property type="molecule type" value="Genomic_DNA"/>
</dbReference>
<evidence type="ECO:0000256" key="7">
    <source>
        <dbReference type="ARBA" id="ARBA00013031"/>
    </source>
</evidence>
<feature type="domain" description="3-dehydroquinate synthase C-terminal" evidence="20">
    <location>
        <begin position="184"/>
        <end position="325"/>
    </location>
</feature>
<comment type="caution">
    <text evidence="18">Lacks conserved residue(s) required for the propagation of feature annotation.</text>
</comment>
<keyword evidence="14 18" id="KW-0520">NAD</keyword>
<protein>
    <recommendedName>
        <fullName evidence="8 18">3-dehydroquinate synthase</fullName>
        <shortName evidence="18">DHQS</shortName>
        <ecNumber evidence="7 18">4.2.3.4</ecNumber>
    </recommendedName>
</protein>
<evidence type="ECO:0000256" key="3">
    <source>
        <dbReference type="ARBA" id="ARBA00001947"/>
    </source>
</evidence>
<evidence type="ECO:0000259" key="20">
    <source>
        <dbReference type="Pfam" id="PF24621"/>
    </source>
</evidence>
<dbReference type="InterPro" id="IPR056179">
    <property type="entry name" value="DHQS_C"/>
</dbReference>
<feature type="binding site" evidence="18">
    <location>
        <position position="249"/>
    </location>
    <ligand>
        <name>Zn(2+)</name>
        <dbReference type="ChEBI" id="CHEBI:29105"/>
    </ligand>
</feature>
<dbReference type="GO" id="GO:0003856">
    <property type="term" value="F:3-dehydroquinate synthase activity"/>
    <property type="evidence" value="ECO:0007669"/>
    <property type="project" value="UniProtKB-UniRule"/>
</dbReference>
<dbReference type="GO" id="GO:0005737">
    <property type="term" value="C:cytoplasm"/>
    <property type="evidence" value="ECO:0007669"/>
    <property type="project" value="UniProtKB-SubCell"/>
</dbReference>
<dbReference type="PATRIC" id="fig|42256.3.peg.1484"/>
<dbReference type="Pfam" id="PF24621">
    <property type="entry name" value="DHQS_C"/>
    <property type="match status" value="1"/>
</dbReference>
<evidence type="ECO:0000256" key="17">
    <source>
        <dbReference type="ARBA" id="ARBA00023285"/>
    </source>
</evidence>
<dbReference type="NCBIfam" id="TIGR01357">
    <property type="entry name" value="aroB"/>
    <property type="match status" value="1"/>
</dbReference>
<dbReference type="HOGENOM" id="CLU_001201_0_2_11"/>
<dbReference type="Gene3D" id="1.20.1090.10">
    <property type="entry name" value="Dehydroquinate synthase-like - alpha domain"/>
    <property type="match status" value="1"/>
</dbReference>
<keyword evidence="16 18" id="KW-0456">Lyase</keyword>
<dbReference type="HAMAP" id="MF_00110">
    <property type="entry name" value="DHQ_synthase"/>
    <property type="match status" value="1"/>
</dbReference>
<dbReference type="PANTHER" id="PTHR43622:SF7">
    <property type="entry name" value="3-DEHYDROQUINATE SYNTHASE, CHLOROPLASTIC"/>
    <property type="match status" value="1"/>
</dbReference>
<evidence type="ECO:0000313" key="21">
    <source>
        <dbReference type="EMBL" id="AHY46749.1"/>
    </source>
</evidence>
<feature type="binding site" evidence="18">
    <location>
        <position position="187"/>
    </location>
    <ligand>
        <name>Zn(2+)</name>
        <dbReference type="ChEBI" id="CHEBI:29105"/>
    </ligand>
</feature>
<keyword evidence="17 18" id="KW-0170">Cobalt</keyword>
<reference evidence="21 23" key="1">
    <citation type="submission" date="2014-03" db="EMBL/GenBank/DDBJ databases">
        <title>Complete genome sequence of the Radio-Resistant Rubrobacter radiotolerans RSPS-4.</title>
        <authorList>
            <person name="Egas C.C."/>
            <person name="Barroso C.C."/>
            <person name="Froufe H.J.C."/>
            <person name="Pacheco J.J."/>
            <person name="Albuquerque L.L."/>
            <person name="da Costa M.M.S."/>
        </authorList>
    </citation>
    <scope>NUCLEOTIDE SEQUENCE [LARGE SCALE GENOMIC DNA]</scope>
    <source>
        <strain evidence="21 23">RSPS-4</strain>
    </source>
</reference>
<dbReference type="STRING" id="42256.RradSPS_1466"/>
<evidence type="ECO:0000256" key="12">
    <source>
        <dbReference type="ARBA" id="ARBA00022741"/>
    </source>
</evidence>
<name>A0A023X3W9_RUBRA</name>
<dbReference type="EC" id="4.2.3.4" evidence="7 18"/>
<comment type="function">
    <text evidence="18">Catalyzes the conversion of 3-deoxy-D-arabino-heptulosonate 7-phosphate (DAHP) to dehydroquinate (DHQ).</text>
</comment>
<feature type="binding site" evidence="18">
    <location>
        <position position="154"/>
    </location>
    <ligand>
        <name>NAD(+)</name>
        <dbReference type="ChEBI" id="CHEBI:57540"/>
    </ligand>
</feature>
<comment type="cofactor">
    <cofactor evidence="3">
        <name>Zn(2+)</name>
        <dbReference type="ChEBI" id="CHEBI:29105"/>
    </cofactor>
</comment>
<dbReference type="KEGG" id="rrd:RradSPS_1466"/>
<feature type="binding site" evidence="18">
    <location>
        <begin position="108"/>
        <end position="112"/>
    </location>
    <ligand>
        <name>NAD(+)</name>
        <dbReference type="ChEBI" id="CHEBI:57540"/>
    </ligand>
</feature>
<dbReference type="Pfam" id="PF01761">
    <property type="entry name" value="DHQ_synthase"/>
    <property type="match status" value="1"/>
</dbReference>
<dbReference type="GO" id="GO:0009073">
    <property type="term" value="P:aromatic amino acid family biosynthetic process"/>
    <property type="evidence" value="ECO:0007669"/>
    <property type="project" value="UniProtKB-KW"/>
</dbReference>
<dbReference type="Proteomes" id="UP000025229">
    <property type="component" value="Chromosome"/>
</dbReference>
<organism evidence="21 23">
    <name type="scientific">Rubrobacter radiotolerans</name>
    <name type="common">Arthrobacter radiotolerans</name>
    <dbReference type="NCBI Taxonomy" id="42256"/>
    <lineage>
        <taxon>Bacteria</taxon>
        <taxon>Bacillati</taxon>
        <taxon>Actinomycetota</taxon>
        <taxon>Rubrobacteria</taxon>
        <taxon>Rubrobacterales</taxon>
        <taxon>Rubrobacteraceae</taxon>
        <taxon>Rubrobacter</taxon>
    </lineage>
</organism>
<dbReference type="eggNOG" id="COG0337">
    <property type="taxonomic scope" value="Bacteria"/>
</dbReference>
<comment type="pathway">
    <text evidence="5 18">Metabolic intermediate biosynthesis; chorismate biosynthesis; chorismate from D-erythrose 4-phosphate and phosphoenolpyruvate: step 2/7.</text>
</comment>
<comment type="subcellular location">
    <subcellularLocation>
        <location evidence="4 18">Cytoplasm</location>
    </subcellularLocation>
</comment>
<dbReference type="GO" id="GO:0008652">
    <property type="term" value="P:amino acid biosynthetic process"/>
    <property type="evidence" value="ECO:0007669"/>
    <property type="project" value="UniProtKB-KW"/>
</dbReference>
<evidence type="ECO:0000256" key="15">
    <source>
        <dbReference type="ARBA" id="ARBA00023141"/>
    </source>
</evidence>
<dbReference type="Proteomes" id="UP001281130">
    <property type="component" value="Unassembled WGS sequence"/>
</dbReference>
<gene>
    <name evidence="18 22" type="primary">aroB</name>
    <name evidence="21" type="ORF">RradSPS_1466</name>
    <name evidence="22" type="ORF">SIL72_08945</name>
</gene>
<dbReference type="GO" id="GO:0046872">
    <property type="term" value="F:metal ion binding"/>
    <property type="evidence" value="ECO:0007669"/>
    <property type="project" value="UniProtKB-KW"/>
</dbReference>
<keyword evidence="13 18" id="KW-0862">Zinc</keyword>
<evidence type="ECO:0000313" key="23">
    <source>
        <dbReference type="Proteomes" id="UP000025229"/>
    </source>
</evidence>
<reference evidence="22" key="2">
    <citation type="submission" date="2023-11" db="EMBL/GenBank/DDBJ databases">
        <title>MicrobeMod: A computational toolkit for identifying prokaryotic methylation and restriction-modification with nanopore sequencing.</title>
        <authorList>
            <person name="Crits-Christoph A."/>
            <person name="Kang S.C."/>
            <person name="Lee H."/>
            <person name="Ostrov N."/>
        </authorList>
    </citation>
    <scope>NUCLEOTIDE SEQUENCE</scope>
    <source>
        <strain evidence="22">ATCC 51242</strain>
    </source>
</reference>
<evidence type="ECO:0000256" key="18">
    <source>
        <dbReference type="HAMAP-Rule" id="MF_00110"/>
    </source>
</evidence>
<evidence type="ECO:0000256" key="10">
    <source>
        <dbReference type="ARBA" id="ARBA00022605"/>
    </source>
</evidence>